<keyword evidence="1" id="KW-0732">Signal</keyword>
<evidence type="ECO:0000313" key="3">
    <source>
        <dbReference type="Proteomes" id="UP000035651"/>
    </source>
</evidence>
<sequence>MNFLDKRLLRNACAAIFGLSALCSQANAAQTCKIDDKTVFMRIGQAQSAGDLRIKAMEFIQPENRIIIDIKAPGFEQRGQNLNRERPVSFNICGKEVTLALSVLFNGEAVVNISVF</sequence>
<feature type="chain" id="PRO_5005203338" evidence="1">
    <location>
        <begin position="29"/>
        <end position="116"/>
    </location>
</feature>
<dbReference type="RefSeq" id="WP_047905812.1">
    <property type="nucleotide sequence ID" value="NZ_CP011807.3"/>
</dbReference>
<proteinExistence type="predicted"/>
<dbReference type="STRING" id="656179.AB870_06850"/>
<dbReference type="AlphaFoldDB" id="A0A0H3WTM8"/>
<feature type="signal peptide" evidence="1">
    <location>
        <begin position="1"/>
        <end position="28"/>
    </location>
</feature>
<organism evidence="2 3">
    <name type="scientific">Pandoraea faecigallinarum</name>
    <dbReference type="NCBI Taxonomy" id="656179"/>
    <lineage>
        <taxon>Bacteria</taxon>
        <taxon>Pseudomonadati</taxon>
        <taxon>Pseudomonadota</taxon>
        <taxon>Betaproteobacteria</taxon>
        <taxon>Burkholderiales</taxon>
        <taxon>Burkholderiaceae</taxon>
        <taxon>Pandoraea</taxon>
    </lineage>
</organism>
<evidence type="ECO:0000313" key="2">
    <source>
        <dbReference type="EMBL" id="AKM29891.1"/>
    </source>
</evidence>
<keyword evidence="3" id="KW-1185">Reference proteome</keyword>
<name>A0A0H3WTM8_9BURK</name>
<accession>A0A0H3WTM8</accession>
<dbReference type="Proteomes" id="UP000035651">
    <property type="component" value="Chromosome"/>
</dbReference>
<dbReference type="KEGG" id="pfg:AB870_06850"/>
<evidence type="ECO:0000256" key="1">
    <source>
        <dbReference type="SAM" id="SignalP"/>
    </source>
</evidence>
<reference evidence="2" key="1">
    <citation type="submission" date="2016-06" db="EMBL/GenBank/DDBJ databases">
        <title>Complete Genome Sequence of Pandoraea faecigallinarum DSM-23572.</title>
        <authorList>
            <person name="Yong D."/>
            <person name="Ee R."/>
            <person name="Lim Y.-L."/>
            <person name="Yin W.-F."/>
            <person name="Chan K.-G."/>
        </authorList>
    </citation>
    <scope>NUCLEOTIDE SEQUENCE</scope>
    <source>
        <strain evidence="2">DSM 23572</strain>
    </source>
</reference>
<dbReference type="PATRIC" id="fig|656179.3.peg.1475"/>
<gene>
    <name evidence="2" type="ORF">AB870_06850</name>
</gene>
<dbReference type="EMBL" id="CP011807">
    <property type="protein sequence ID" value="AKM29891.1"/>
    <property type="molecule type" value="Genomic_DNA"/>
</dbReference>
<protein>
    <submittedName>
        <fullName evidence="2">Uncharacterized protein</fullName>
    </submittedName>
</protein>